<name>A0ABM0UR28_CAMSA</name>
<dbReference type="Pfam" id="PF03492">
    <property type="entry name" value="Methyltransf_7"/>
    <property type="match status" value="1"/>
</dbReference>
<dbReference type="Proteomes" id="UP000694864">
    <property type="component" value="Chromosome 11"/>
</dbReference>
<evidence type="ECO:0000313" key="7">
    <source>
        <dbReference type="RefSeq" id="XP_010444798.1"/>
    </source>
</evidence>
<sequence>MEDVHSIFINTINRSSRCNGKGGTEKNNGDDERSSRYPFVKALSMSGGDGDNSYSTNSLLQKRVIRKVKPVLVKNTKGMMKNLNFPTYIKVADLGCATGQNTFLTMSEIVNTITVLCQQCNQKPPEIDCCLNDLPNNDFNTTNKFIAFFNKIVKSKGLCFVSGVSGSFYSRLFPSKSLHFVHSSYSLHWLSKVPKGLEKDTSCVYIAASSPPSTYKAYLTQFQRDFTTFLKMRSEEMVWNGRMVLTFIGRETIDDPLHRDCCHFWTLLSTSLRDLVSEGLVSASKVGSFNMPFYDPIKEEAIEMIRKEGSFEINDLEIHGFDLGQSNNYDEDYKLHSQKSKAGEKEAKCIRAVSESLLVAHFGVDVMDTLFNKFAYHVSQHTSCTNKTTVSLVVSLIRK</sequence>
<dbReference type="GeneID" id="104727399"/>
<reference evidence="7" key="2">
    <citation type="submission" date="2025-08" db="UniProtKB">
        <authorList>
            <consortium name="RefSeq"/>
        </authorList>
    </citation>
    <scope>IDENTIFICATION</scope>
    <source>
        <tissue evidence="7">Leaf</tissue>
    </source>
</reference>
<evidence type="ECO:0000256" key="4">
    <source>
        <dbReference type="ARBA" id="ARBA00022723"/>
    </source>
</evidence>
<dbReference type="RefSeq" id="XP_010444798.1">
    <property type="nucleotide sequence ID" value="XM_010446496.2"/>
</dbReference>
<proteinExistence type="predicted"/>
<protein>
    <submittedName>
        <fullName evidence="7">Salicylate/benzoate carboxyl methyltransferase-like isoform X1</fullName>
    </submittedName>
</protein>
<keyword evidence="2" id="KW-0808">Transferase</keyword>
<dbReference type="Gene3D" id="1.10.1200.270">
    <property type="entry name" value="Methyltransferase, alpha-helical capping domain"/>
    <property type="match status" value="1"/>
</dbReference>
<dbReference type="Gene3D" id="3.40.50.150">
    <property type="entry name" value="Vaccinia Virus protein VP39"/>
    <property type="match status" value="1"/>
</dbReference>
<dbReference type="InterPro" id="IPR029063">
    <property type="entry name" value="SAM-dependent_MTases_sf"/>
</dbReference>
<accession>A0ABM0UR28</accession>
<organism evidence="6 7">
    <name type="scientific">Camelina sativa</name>
    <name type="common">False flax</name>
    <name type="synonym">Myagrum sativum</name>
    <dbReference type="NCBI Taxonomy" id="90675"/>
    <lineage>
        <taxon>Eukaryota</taxon>
        <taxon>Viridiplantae</taxon>
        <taxon>Streptophyta</taxon>
        <taxon>Embryophyta</taxon>
        <taxon>Tracheophyta</taxon>
        <taxon>Spermatophyta</taxon>
        <taxon>Magnoliopsida</taxon>
        <taxon>eudicotyledons</taxon>
        <taxon>Gunneridae</taxon>
        <taxon>Pentapetalae</taxon>
        <taxon>rosids</taxon>
        <taxon>malvids</taxon>
        <taxon>Brassicales</taxon>
        <taxon>Brassicaceae</taxon>
        <taxon>Camelineae</taxon>
        <taxon>Camelina</taxon>
    </lineage>
</organism>
<dbReference type="InterPro" id="IPR005299">
    <property type="entry name" value="MeTrfase_7"/>
</dbReference>
<keyword evidence="1" id="KW-0489">Methyltransferase</keyword>
<reference evidence="6" key="1">
    <citation type="journal article" date="2014" name="Nat. Commun.">
        <title>The emerging biofuel crop Camelina sativa retains a highly undifferentiated hexaploid genome structure.</title>
        <authorList>
            <person name="Kagale S."/>
            <person name="Koh C."/>
            <person name="Nixon J."/>
            <person name="Bollina V."/>
            <person name="Clarke W.E."/>
            <person name="Tuteja R."/>
            <person name="Spillane C."/>
            <person name="Robinson S.J."/>
            <person name="Links M.G."/>
            <person name="Clarke C."/>
            <person name="Higgins E.E."/>
            <person name="Huebert T."/>
            <person name="Sharpe A.G."/>
            <person name="Parkin I.A."/>
        </authorList>
    </citation>
    <scope>NUCLEOTIDE SEQUENCE [LARGE SCALE GENOMIC DNA]</scope>
    <source>
        <strain evidence="6">cv. DH55</strain>
    </source>
</reference>
<evidence type="ECO:0000313" key="6">
    <source>
        <dbReference type="Proteomes" id="UP000694864"/>
    </source>
</evidence>
<evidence type="ECO:0000256" key="5">
    <source>
        <dbReference type="ARBA" id="ARBA00022842"/>
    </source>
</evidence>
<gene>
    <name evidence="7" type="primary">LOC104727399</name>
</gene>
<dbReference type="PANTHER" id="PTHR31009">
    <property type="entry name" value="S-ADENOSYL-L-METHIONINE:CARBOXYL METHYLTRANSFERASE FAMILY PROTEIN"/>
    <property type="match status" value="1"/>
</dbReference>
<keyword evidence="4" id="KW-0479">Metal-binding</keyword>
<evidence type="ECO:0000256" key="3">
    <source>
        <dbReference type="ARBA" id="ARBA00022691"/>
    </source>
</evidence>
<dbReference type="SUPFAM" id="SSF53335">
    <property type="entry name" value="S-adenosyl-L-methionine-dependent methyltransferases"/>
    <property type="match status" value="1"/>
</dbReference>
<evidence type="ECO:0000256" key="2">
    <source>
        <dbReference type="ARBA" id="ARBA00022679"/>
    </source>
</evidence>
<evidence type="ECO:0000256" key="1">
    <source>
        <dbReference type="ARBA" id="ARBA00022603"/>
    </source>
</evidence>
<dbReference type="InterPro" id="IPR042086">
    <property type="entry name" value="MeTrfase_capping"/>
</dbReference>
<keyword evidence="6" id="KW-1185">Reference proteome</keyword>
<keyword evidence="3" id="KW-0949">S-adenosyl-L-methionine</keyword>
<keyword evidence="5" id="KW-0460">Magnesium</keyword>